<comment type="caution">
    <text evidence="2">The sequence shown here is derived from an EMBL/GenBank/DDBJ whole genome shotgun (WGS) entry which is preliminary data.</text>
</comment>
<dbReference type="Gene3D" id="2.60.40.150">
    <property type="entry name" value="C2 domain"/>
    <property type="match status" value="1"/>
</dbReference>
<dbReference type="SUPFAM" id="SSF49562">
    <property type="entry name" value="C2 domain (Calcium/lipid-binding domain, CaLB)"/>
    <property type="match status" value="1"/>
</dbReference>
<feature type="domain" description="C2" evidence="1">
    <location>
        <begin position="6"/>
        <end position="94"/>
    </location>
</feature>
<evidence type="ECO:0000259" key="1">
    <source>
        <dbReference type="Pfam" id="PF00168"/>
    </source>
</evidence>
<dbReference type="AlphaFoldDB" id="A0A8T0I1N7"/>
<proteinExistence type="predicted"/>
<keyword evidence="3" id="KW-1185">Reference proteome</keyword>
<dbReference type="InterPro" id="IPR000008">
    <property type="entry name" value="C2_dom"/>
</dbReference>
<organism evidence="2 3">
    <name type="scientific">Ceratodon purpureus</name>
    <name type="common">Fire moss</name>
    <name type="synonym">Dicranum purpureum</name>
    <dbReference type="NCBI Taxonomy" id="3225"/>
    <lineage>
        <taxon>Eukaryota</taxon>
        <taxon>Viridiplantae</taxon>
        <taxon>Streptophyta</taxon>
        <taxon>Embryophyta</taxon>
        <taxon>Bryophyta</taxon>
        <taxon>Bryophytina</taxon>
        <taxon>Bryopsida</taxon>
        <taxon>Dicranidae</taxon>
        <taxon>Pseudoditrichales</taxon>
        <taxon>Ditrichaceae</taxon>
        <taxon>Ceratodon</taxon>
    </lineage>
</organism>
<reference evidence="2" key="1">
    <citation type="submission" date="2020-06" db="EMBL/GenBank/DDBJ databases">
        <title>WGS assembly of Ceratodon purpureus strain R40.</title>
        <authorList>
            <person name="Carey S.B."/>
            <person name="Jenkins J."/>
            <person name="Shu S."/>
            <person name="Lovell J.T."/>
            <person name="Sreedasyam A."/>
            <person name="Maumus F."/>
            <person name="Tiley G.P."/>
            <person name="Fernandez-Pozo N."/>
            <person name="Barry K."/>
            <person name="Chen C."/>
            <person name="Wang M."/>
            <person name="Lipzen A."/>
            <person name="Daum C."/>
            <person name="Saski C.A."/>
            <person name="Payton A.C."/>
            <person name="Mcbreen J.C."/>
            <person name="Conrad R.E."/>
            <person name="Kollar L.M."/>
            <person name="Olsson S."/>
            <person name="Huttunen S."/>
            <person name="Landis J.B."/>
            <person name="Wickett N.J."/>
            <person name="Johnson M.G."/>
            <person name="Rensing S.A."/>
            <person name="Grimwood J."/>
            <person name="Schmutz J."/>
            <person name="Mcdaniel S.F."/>
        </authorList>
    </citation>
    <scope>NUCLEOTIDE SEQUENCE</scope>
    <source>
        <strain evidence="2">R40</strain>
    </source>
</reference>
<sequence length="430" mass="48357">MAFVRHLKVTLRRARNVNACTFGKSRTVVTAKATYKNLVYTTSKVEDLGQNPVWEKDGTNVFHFDFKDESEFVTLELFNRNNASIGVSKLLFSELGHLLQGRSETKTLQVMVTPQRQFGELFLETEILEHQAMGDRGLLTVEIRKGLIQRITSILGSKTTKIKANVTYKHTTYSSGVLENMGNKFIWHEDNVFTFIINSDVKEDDKLKLEVYNVHTKVGECEMLMSLFLEQEENLRGVPNEFVAHSTDLCLPKRSAAVGNIEVAASFTRKPACRRSSFPPPQHYPPYSQPPPPFVSNTPYPAGYFPPGPQAPLFNPSASFNARSSAQPPELYSPVAGFQRPSTRPPELYPPAAIQNMYNVRTTTHVHQTVGDQTYAPSAPVYNEEVVMNHHPPGLTPVYQEAHGAPAGSRGMTQYPELDDEMRKFMDCFH</sequence>
<evidence type="ECO:0000313" key="3">
    <source>
        <dbReference type="Proteomes" id="UP000822688"/>
    </source>
</evidence>
<dbReference type="EMBL" id="CM026425">
    <property type="protein sequence ID" value="KAG0577046.1"/>
    <property type="molecule type" value="Genomic_DNA"/>
</dbReference>
<dbReference type="Proteomes" id="UP000822688">
    <property type="component" value="Chromosome 5"/>
</dbReference>
<evidence type="ECO:0000313" key="2">
    <source>
        <dbReference type="EMBL" id="KAG0577046.1"/>
    </source>
</evidence>
<dbReference type="Pfam" id="PF00168">
    <property type="entry name" value="C2"/>
    <property type="match status" value="1"/>
</dbReference>
<gene>
    <name evidence="2" type="ORF">KC19_5G127200</name>
</gene>
<protein>
    <recommendedName>
        <fullName evidence="1">C2 domain-containing protein</fullName>
    </recommendedName>
</protein>
<dbReference type="InterPro" id="IPR035892">
    <property type="entry name" value="C2_domain_sf"/>
</dbReference>
<accession>A0A8T0I1N7</accession>
<name>A0A8T0I1N7_CERPU</name>